<dbReference type="PROSITE" id="PS50885">
    <property type="entry name" value="HAMP"/>
    <property type="match status" value="1"/>
</dbReference>
<dbReference type="SMART" id="SM00387">
    <property type="entry name" value="HATPase_c"/>
    <property type="match status" value="1"/>
</dbReference>
<dbReference type="InterPro" id="IPR005467">
    <property type="entry name" value="His_kinase_dom"/>
</dbReference>
<evidence type="ECO:0000256" key="9">
    <source>
        <dbReference type="ARBA" id="ARBA00023012"/>
    </source>
</evidence>
<dbReference type="Proteomes" id="UP000319103">
    <property type="component" value="Unassembled WGS sequence"/>
</dbReference>
<evidence type="ECO:0000256" key="10">
    <source>
        <dbReference type="ARBA" id="ARBA00023136"/>
    </source>
</evidence>
<evidence type="ECO:0000256" key="7">
    <source>
        <dbReference type="ARBA" id="ARBA00022777"/>
    </source>
</evidence>
<dbReference type="GO" id="GO:0000155">
    <property type="term" value="F:phosphorelay sensor kinase activity"/>
    <property type="evidence" value="ECO:0007669"/>
    <property type="project" value="InterPro"/>
</dbReference>
<dbReference type="InterPro" id="IPR003661">
    <property type="entry name" value="HisK_dim/P_dom"/>
</dbReference>
<evidence type="ECO:0000256" key="1">
    <source>
        <dbReference type="ARBA" id="ARBA00000085"/>
    </source>
</evidence>
<dbReference type="SMART" id="SM00388">
    <property type="entry name" value="HisKA"/>
    <property type="match status" value="1"/>
</dbReference>
<dbReference type="CDD" id="cd00082">
    <property type="entry name" value="HisKA"/>
    <property type="match status" value="1"/>
</dbReference>
<sequence>MKPLSLRARLLVLTLVLVAAGLVVSDLVVLGTVRNQMTSRLDQQLERVGTQMAHRNWPRGSAGPANSPFASDNLIASRRGTPAGLPSVYEVRMLAADGTVLRSMRQPMAPSDPGLQLPPFTAAQLADRVGDAFDVPGQNGDGDDPWRVLILRTDGTAPGSPTTSAYVVSAASLGDVYSTVERLQIAFVVIGGAVLVLLGGVGFFAVRAGLRPLRRIENRTALIAAGELSQRMPELPTSTEVGRLAQALNGMLDQIESAFAARAASESRMRRFVADASHELRTPLAGIRGFAELYRMGALREEADVKRTMGRIEAEAQRLGGLVEDLLTLARLDEERPLDLAPMDLRTLAADALHDLTALDPSRPVSLTGPGGIGAPGAAPVLGDEARLRQVVSNMVGNAVKHTPRGTAVRIGVGSVNGSCLLEVADAGPGLTNDQAERVFERFYRVDASRSRLDGGGAGLGLAIAAALTRAHGGELTLETGDGVGAVFRVALSSATGS</sequence>
<dbReference type="SUPFAM" id="SSF55874">
    <property type="entry name" value="ATPase domain of HSP90 chaperone/DNA topoisomerase II/histidine kinase"/>
    <property type="match status" value="1"/>
</dbReference>
<dbReference type="Gene3D" id="1.10.287.130">
    <property type="match status" value="1"/>
</dbReference>
<dbReference type="EMBL" id="VIGB01000003">
    <property type="protein sequence ID" value="TQF07468.1"/>
    <property type="molecule type" value="Genomic_DNA"/>
</dbReference>
<dbReference type="PANTHER" id="PTHR45436">
    <property type="entry name" value="SENSOR HISTIDINE KINASE YKOH"/>
    <property type="match status" value="1"/>
</dbReference>
<dbReference type="EC" id="2.7.13.3" evidence="3"/>
<feature type="domain" description="HAMP" evidence="13">
    <location>
        <begin position="207"/>
        <end position="260"/>
    </location>
</feature>
<keyword evidence="15" id="KW-1185">Reference proteome</keyword>
<comment type="caution">
    <text evidence="14">The sequence shown here is derived from an EMBL/GenBank/DDBJ whole genome shotgun (WGS) entry which is preliminary data.</text>
</comment>
<dbReference type="InterPro" id="IPR050428">
    <property type="entry name" value="TCS_sensor_his_kinase"/>
</dbReference>
<dbReference type="InterPro" id="IPR036890">
    <property type="entry name" value="HATPase_C_sf"/>
</dbReference>
<accession>A0A540WES2</accession>
<evidence type="ECO:0000256" key="5">
    <source>
        <dbReference type="ARBA" id="ARBA00022679"/>
    </source>
</evidence>
<dbReference type="CDD" id="cd06225">
    <property type="entry name" value="HAMP"/>
    <property type="match status" value="1"/>
</dbReference>
<dbReference type="InterPro" id="IPR003660">
    <property type="entry name" value="HAMP_dom"/>
</dbReference>
<dbReference type="PRINTS" id="PR00344">
    <property type="entry name" value="BCTRLSENSOR"/>
</dbReference>
<keyword evidence="8 11" id="KW-1133">Transmembrane helix</keyword>
<dbReference type="SUPFAM" id="SSF158472">
    <property type="entry name" value="HAMP domain-like"/>
    <property type="match status" value="1"/>
</dbReference>
<dbReference type="FunFam" id="1.10.287.130:FF:000001">
    <property type="entry name" value="Two-component sensor histidine kinase"/>
    <property type="match status" value="1"/>
</dbReference>
<dbReference type="Gene3D" id="3.30.565.10">
    <property type="entry name" value="Histidine kinase-like ATPase, C-terminal domain"/>
    <property type="match status" value="1"/>
</dbReference>
<organism evidence="14 15">
    <name type="scientific">Kitasatospora acidiphila</name>
    <dbReference type="NCBI Taxonomy" id="2567942"/>
    <lineage>
        <taxon>Bacteria</taxon>
        <taxon>Bacillati</taxon>
        <taxon>Actinomycetota</taxon>
        <taxon>Actinomycetes</taxon>
        <taxon>Kitasatosporales</taxon>
        <taxon>Streptomycetaceae</taxon>
        <taxon>Kitasatospora</taxon>
    </lineage>
</organism>
<dbReference type="CDD" id="cd00075">
    <property type="entry name" value="HATPase"/>
    <property type="match status" value="1"/>
</dbReference>
<dbReference type="PROSITE" id="PS50109">
    <property type="entry name" value="HIS_KIN"/>
    <property type="match status" value="1"/>
</dbReference>
<dbReference type="InterPro" id="IPR003594">
    <property type="entry name" value="HATPase_dom"/>
</dbReference>
<dbReference type="Pfam" id="PF02518">
    <property type="entry name" value="HATPase_c"/>
    <property type="match status" value="1"/>
</dbReference>
<dbReference type="InterPro" id="IPR036097">
    <property type="entry name" value="HisK_dim/P_sf"/>
</dbReference>
<evidence type="ECO:0000256" key="6">
    <source>
        <dbReference type="ARBA" id="ARBA00022692"/>
    </source>
</evidence>
<dbReference type="Pfam" id="PF00512">
    <property type="entry name" value="HisKA"/>
    <property type="match status" value="1"/>
</dbReference>
<feature type="transmembrane region" description="Helical" evidence="11">
    <location>
        <begin position="185"/>
        <end position="206"/>
    </location>
</feature>
<keyword evidence="9" id="KW-0902">Two-component regulatory system</keyword>
<evidence type="ECO:0000256" key="3">
    <source>
        <dbReference type="ARBA" id="ARBA00012438"/>
    </source>
</evidence>
<gene>
    <name evidence="14" type="ORF">E6W39_20470</name>
</gene>
<keyword evidence="7 14" id="KW-0418">Kinase</keyword>
<keyword evidence="4" id="KW-0597">Phosphoprotein</keyword>
<dbReference type="Gene3D" id="6.10.340.10">
    <property type="match status" value="1"/>
</dbReference>
<evidence type="ECO:0000256" key="2">
    <source>
        <dbReference type="ARBA" id="ARBA00004236"/>
    </source>
</evidence>
<reference evidence="14 15" key="1">
    <citation type="submission" date="2019-06" db="EMBL/GenBank/DDBJ databases">
        <title>Description of Kitasatospora acidophila sp. nov. isolated from pine grove soil, and reclassification of Streptomyces novaecaesareae to Kitasatospora novaeceasareae comb. nov.</title>
        <authorList>
            <person name="Kim M.J."/>
        </authorList>
    </citation>
    <scope>NUCLEOTIDE SEQUENCE [LARGE SCALE GENOMIC DNA]</scope>
    <source>
        <strain evidence="14 15">MMS16-CNU292</strain>
    </source>
</reference>
<dbReference type="InterPro" id="IPR004358">
    <property type="entry name" value="Sig_transdc_His_kin-like_C"/>
</dbReference>
<evidence type="ECO:0000256" key="4">
    <source>
        <dbReference type="ARBA" id="ARBA00022553"/>
    </source>
</evidence>
<keyword evidence="10 11" id="KW-0472">Membrane</keyword>
<evidence type="ECO:0000259" key="13">
    <source>
        <dbReference type="PROSITE" id="PS50885"/>
    </source>
</evidence>
<dbReference type="SUPFAM" id="SSF47384">
    <property type="entry name" value="Homodimeric domain of signal transducing histidine kinase"/>
    <property type="match status" value="1"/>
</dbReference>
<evidence type="ECO:0000313" key="14">
    <source>
        <dbReference type="EMBL" id="TQF07468.1"/>
    </source>
</evidence>
<dbReference type="GO" id="GO:0005886">
    <property type="term" value="C:plasma membrane"/>
    <property type="evidence" value="ECO:0007669"/>
    <property type="project" value="UniProtKB-SubCell"/>
</dbReference>
<protein>
    <recommendedName>
        <fullName evidence="3">histidine kinase</fullName>
        <ecNumber evidence="3">2.7.13.3</ecNumber>
    </recommendedName>
</protein>
<evidence type="ECO:0000256" key="8">
    <source>
        <dbReference type="ARBA" id="ARBA00022989"/>
    </source>
</evidence>
<dbReference type="AlphaFoldDB" id="A0A540WES2"/>
<dbReference type="SMART" id="SM00304">
    <property type="entry name" value="HAMP"/>
    <property type="match status" value="1"/>
</dbReference>
<keyword evidence="6 11" id="KW-0812">Transmembrane</keyword>
<comment type="catalytic activity">
    <reaction evidence="1">
        <text>ATP + protein L-histidine = ADP + protein N-phospho-L-histidine.</text>
        <dbReference type="EC" id="2.7.13.3"/>
    </reaction>
</comment>
<evidence type="ECO:0000256" key="11">
    <source>
        <dbReference type="SAM" id="Phobius"/>
    </source>
</evidence>
<evidence type="ECO:0000259" key="12">
    <source>
        <dbReference type="PROSITE" id="PS50109"/>
    </source>
</evidence>
<comment type="subcellular location">
    <subcellularLocation>
        <location evidence="2">Cell membrane</location>
    </subcellularLocation>
</comment>
<dbReference type="OrthoDB" id="9786919at2"/>
<dbReference type="Pfam" id="PF00672">
    <property type="entry name" value="HAMP"/>
    <property type="match status" value="1"/>
</dbReference>
<feature type="domain" description="Histidine kinase" evidence="12">
    <location>
        <begin position="275"/>
        <end position="496"/>
    </location>
</feature>
<name>A0A540WES2_9ACTN</name>
<dbReference type="PANTHER" id="PTHR45436:SF5">
    <property type="entry name" value="SENSOR HISTIDINE KINASE TRCS"/>
    <property type="match status" value="1"/>
</dbReference>
<evidence type="ECO:0000313" key="15">
    <source>
        <dbReference type="Proteomes" id="UP000319103"/>
    </source>
</evidence>
<keyword evidence="5" id="KW-0808">Transferase</keyword>
<proteinExistence type="predicted"/>